<organism evidence="6 7">
    <name type="scientific">Rhizobium phaseoli</name>
    <dbReference type="NCBI Taxonomy" id="396"/>
    <lineage>
        <taxon>Bacteria</taxon>
        <taxon>Pseudomonadati</taxon>
        <taxon>Pseudomonadota</taxon>
        <taxon>Alphaproteobacteria</taxon>
        <taxon>Hyphomicrobiales</taxon>
        <taxon>Rhizobiaceae</taxon>
        <taxon>Rhizobium/Agrobacterium group</taxon>
        <taxon>Rhizobium</taxon>
    </lineage>
</organism>
<evidence type="ECO:0000256" key="2">
    <source>
        <dbReference type="ARBA" id="ARBA00023125"/>
    </source>
</evidence>
<dbReference type="PROSITE" id="PS51071">
    <property type="entry name" value="HTH_RPIR"/>
    <property type="match status" value="1"/>
</dbReference>
<keyword evidence="7" id="KW-1185">Reference proteome</keyword>
<dbReference type="InterPro" id="IPR046348">
    <property type="entry name" value="SIS_dom_sf"/>
</dbReference>
<evidence type="ECO:0000313" key="7">
    <source>
        <dbReference type="Proteomes" id="UP000078551"/>
    </source>
</evidence>
<dbReference type="RefSeq" id="WP_004669418.1">
    <property type="nucleotide sequence ID" value="NZ_CP013541.1"/>
</dbReference>
<dbReference type="Gene3D" id="3.40.50.10490">
    <property type="entry name" value="Glucose-6-phosphate isomerase like protein, domain 1"/>
    <property type="match status" value="1"/>
</dbReference>
<dbReference type="PROSITE" id="PS51464">
    <property type="entry name" value="SIS"/>
    <property type="match status" value="1"/>
</dbReference>
<proteinExistence type="predicted"/>
<dbReference type="SUPFAM" id="SSF53697">
    <property type="entry name" value="SIS domain"/>
    <property type="match status" value="1"/>
</dbReference>
<dbReference type="Pfam" id="PF01380">
    <property type="entry name" value="SIS"/>
    <property type="match status" value="1"/>
</dbReference>
<dbReference type="SUPFAM" id="SSF46689">
    <property type="entry name" value="Homeodomain-like"/>
    <property type="match status" value="1"/>
</dbReference>
<keyword evidence="2" id="KW-0238">DNA-binding</keyword>
<dbReference type="EMBL" id="CP013573">
    <property type="protein sequence ID" value="ANL88980.1"/>
    <property type="molecule type" value="Genomic_DNA"/>
</dbReference>
<dbReference type="Pfam" id="PF01418">
    <property type="entry name" value="HTH_6"/>
    <property type="match status" value="1"/>
</dbReference>
<dbReference type="InterPro" id="IPR035472">
    <property type="entry name" value="RpiR-like_SIS"/>
</dbReference>
<dbReference type="NCBIfam" id="NF008458">
    <property type="entry name" value="PRK11337.1"/>
    <property type="match status" value="1"/>
</dbReference>
<evidence type="ECO:0000313" key="6">
    <source>
        <dbReference type="EMBL" id="ANL88980.1"/>
    </source>
</evidence>
<dbReference type="CDD" id="cd05013">
    <property type="entry name" value="SIS_RpiR"/>
    <property type="match status" value="1"/>
</dbReference>
<gene>
    <name evidence="6" type="primary">rpiR</name>
    <name evidence="6" type="ORF">AMC81_PE00735</name>
</gene>
<geneLocation type="plasmid" evidence="6 7">
    <name>pRphaN771e</name>
</geneLocation>
<dbReference type="Proteomes" id="UP000078551">
    <property type="component" value="Plasmid pRphaN771e"/>
</dbReference>
<dbReference type="PANTHER" id="PTHR30514">
    <property type="entry name" value="GLUCOKINASE"/>
    <property type="match status" value="1"/>
</dbReference>
<evidence type="ECO:0000256" key="1">
    <source>
        <dbReference type="ARBA" id="ARBA00023015"/>
    </source>
</evidence>
<dbReference type="InterPro" id="IPR000281">
    <property type="entry name" value="HTH_RpiR"/>
</dbReference>
<keyword evidence="1" id="KW-0805">Transcription regulation</keyword>
<keyword evidence="3" id="KW-0804">Transcription</keyword>
<evidence type="ECO:0000256" key="3">
    <source>
        <dbReference type="ARBA" id="ARBA00023163"/>
    </source>
</evidence>
<evidence type="ECO:0000259" key="4">
    <source>
        <dbReference type="PROSITE" id="PS51071"/>
    </source>
</evidence>
<dbReference type="InterPro" id="IPR036388">
    <property type="entry name" value="WH-like_DNA-bd_sf"/>
</dbReference>
<name>A0ABM6CKU7_9HYPH</name>
<evidence type="ECO:0000259" key="5">
    <source>
        <dbReference type="PROSITE" id="PS51464"/>
    </source>
</evidence>
<feature type="domain" description="SIS" evidence="5">
    <location>
        <begin position="128"/>
        <end position="268"/>
    </location>
</feature>
<reference evidence="6 7" key="1">
    <citation type="submission" date="2015-11" db="EMBL/GenBank/DDBJ databases">
        <title>The limits of bacterial species coexistence and the symbiotic plasmid transference in sympatric Rhizobium populations.</title>
        <authorList>
            <person name="Perez-Carrascal O.M."/>
            <person name="VanInsberghe D."/>
            <person name="Juarez S."/>
            <person name="Polz M.F."/>
            <person name="Vinuesa P."/>
            <person name="Gonzalez V."/>
        </authorList>
    </citation>
    <scope>NUCLEOTIDE SEQUENCE [LARGE SCALE GENOMIC DNA]</scope>
    <source>
        <strain evidence="6 7">N771</strain>
        <plasmid evidence="6 7">pRphaN771e</plasmid>
    </source>
</reference>
<dbReference type="InterPro" id="IPR001347">
    <property type="entry name" value="SIS_dom"/>
</dbReference>
<accession>A0ABM6CKU7</accession>
<feature type="domain" description="HTH rpiR-type" evidence="4">
    <location>
        <begin position="8"/>
        <end position="84"/>
    </location>
</feature>
<dbReference type="Gene3D" id="1.10.10.10">
    <property type="entry name" value="Winged helix-like DNA-binding domain superfamily/Winged helix DNA-binding domain"/>
    <property type="match status" value="1"/>
</dbReference>
<dbReference type="InterPro" id="IPR047640">
    <property type="entry name" value="RpiR-like"/>
</dbReference>
<dbReference type="InterPro" id="IPR009057">
    <property type="entry name" value="Homeodomain-like_sf"/>
</dbReference>
<dbReference type="PANTHER" id="PTHR30514:SF1">
    <property type="entry name" value="HTH-TYPE TRANSCRIPTIONAL REGULATOR HEXR-RELATED"/>
    <property type="match status" value="1"/>
</dbReference>
<protein>
    <submittedName>
        <fullName evidence="6">Transcriptional regulator protein RpiR</fullName>
    </submittedName>
</protein>
<keyword evidence="6" id="KW-0614">Plasmid</keyword>
<sequence length="290" mass="31363">MNSADDLKAVGPRIRMMMPQLTPLEARVVDTVFGLRDFSEDTALKDLAAEAGVSEAMVVKITKKLGFSGYRDFRYAVSHYNRLPTAEMHQELSAEDSSREIVQKVFRTSIQALEETLAILDLDGFDRAAELLARAGHRDFYGVGGSAQIARDVAHKFLRIGIRVNVHDDSHMMLMSGSLLGPEDVAVGFSHSGNTTAVIDAILLARKSGARTIAITNYGGSALAQIADIVLCSTAQGSPLMGENAAARIAQLNILDALFVAVAQRNYPAAEKNLEKTMSAVTSKRKDKLP</sequence>